<evidence type="ECO:0000313" key="3">
    <source>
        <dbReference type="EMBL" id="OBA87924.1"/>
    </source>
</evidence>
<dbReference type="Gene3D" id="3.30.530.20">
    <property type="match status" value="1"/>
</dbReference>
<dbReference type="EMBL" id="LZSF01000117">
    <property type="protein sequence ID" value="OBA87924.1"/>
    <property type="molecule type" value="Genomic_DNA"/>
</dbReference>
<dbReference type="InterPro" id="IPR013538">
    <property type="entry name" value="ASHA1/2-like_C"/>
</dbReference>
<gene>
    <name evidence="3" type="ORF">A5642_18100</name>
</gene>
<comment type="caution">
    <text evidence="3">The sequence shown here is derived from an EMBL/GenBank/DDBJ whole genome shotgun (WGS) entry which is preliminary data.</text>
</comment>
<dbReference type="RefSeq" id="WP_061003970.1">
    <property type="nucleotide sequence ID" value="NZ_JAPMJT010000001.1"/>
</dbReference>
<proteinExistence type="inferred from homology"/>
<dbReference type="InterPro" id="IPR023393">
    <property type="entry name" value="START-like_dom_sf"/>
</dbReference>
<evidence type="ECO:0000313" key="4">
    <source>
        <dbReference type="Proteomes" id="UP000093962"/>
    </source>
</evidence>
<dbReference type="OrthoDB" id="3365660at2"/>
<dbReference type="SUPFAM" id="SSF55961">
    <property type="entry name" value="Bet v1-like"/>
    <property type="match status" value="1"/>
</dbReference>
<protein>
    <submittedName>
        <fullName evidence="3">Polyketide cyclase</fullName>
    </submittedName>
</protein>
<dbReference type="Pfam" id="PF08327">
    <property type="entry name" value="AHSA1"/>
    <property type="match status" value="1"/>
</dbReference>
<evidence type="ECO:0000259" key="2">
    <source>
        <dbReference type="Pfam" id="PF08327"/>
    </source>
</evidence>
<name>A0A1A0MR08_MYCMU</name>
<dbReference type="CDD" id="cd07814">
    <property type="entry name" value="SRPBCC_CalC_Aha1-like"/>
    <property type="match status" value="1"/>
</dbReference>
<dbReference type="AlphaFoldDB" id="A0A1A0MR08"/>
<comment type="similarity">
    <text evidence="1">Belongs to the AHA1 family.</text>
</comment>
<reference evidence="3 4" key="1">
    <citation type="submission" date="2016-06" db="EMBL/GenBank/DDBJ databases">
        <authorList>
            <person name="Kjaerup R.B."/>
            <person name="Dalgaard T.S."/>
            <person name="Juul-Madsen H.R."/>
        </authorList>
    </citation>
    <scope>NUCLEOTIDE SEQUENCE [LARGE SCALE GENOMIC DNA]</scope>
    <source>
        <strain evidence="3 4">1199456.5</strain>
    </source>
</reference>
<feature type="domain" description="Activator of Hsp90 ATPase homologue 1/2-like C-terminal" evidence="2">
    <location>
        <begin position="23"/>
        <end position="159"/>
    </location>
</feature>
<evidence type="ECO:0000256" key="1">
    <source>
        <dbReference type="ARBA" id="ARBA00006817"/>
    </source>
</evidence>
<organism evidence="3 4">
    <name type="scientific">Mycolicibacterium mucogenicum</name>
    <name type="common">Mycobacterium mucogenicum</name>
    <dbReference type="NCBI Taxonomy" id="56689"/>
    <lineage>
        <taxon>Bacteria</taxon>
        <taxon>Bacillati</taxon>
        <taxon>Actinomycetota</taxon>
        <taxon>Actinomycetes</taxon>
        <taxon>Mycobacteriales</taxon>
        <taxon>Mycobacteriaceae</taxon>
        <taxon>Mycolicibacterium</taxon>
    </lineage>
</organism>
<accession>A0A1A0MR08</accession>
<sequence>MTVISSAADPQALTMTFVAEFTAPPARVWQVWEDPRQLERWWGPPTWPATFTRHELTPSGQSRYHMTGPEGEKAPGWWTTLEVDAPSRLLIEDGFSQPDGEPDPEMPTMRLEVSFDATDTGTRMTIVTRFTDLEQLEKVTAMGMVEGMTGALGQIDALLAA</sequence>
<dbReference type="Proteomes" id="UP000093962">
    <property type="component" value="Unassembled WGS sequence"/>
</dbReference>